<dbReference type="VEuPathDB" id="TriTrypDB:TvY486_0030720"/>
<dbReference type="EMBL" id="CAEX01005226">
    <property type="protein sequence ID" value="CCD20296.1"/>
    <property type="molecule type" value="Genomic_DNA"/>
</dbReference>
<proteinExistence type="predicted"/>
<accession>F9WRW1</accession>
<feature type="coiled-coil region" evidence="1">
    <location>
        <begin position="71"/>
        <end position="105"/>
    </location>
</feature>
<organism evidence="2 3">
    <name type="scientific">Trypanosoma vivax (strain Y486)</name>
    <dbReference type="NCBI Taxonomy" id="1055687"/>
    <lineage>
        <taxon>Eukaryota</taxon>
        <taxon>Discoba</taxon>
        <taxon>Euglenozoa</taxon>
        <taxon>Kinetoplastea</taxon>
        <taxon>Metakinetoplastina</taxon>
        <taxon>Trypanosomatida</taxon>
        <taxon>Trypanosomatidae</taxon>
        <taxon>Trypanosoma</taxon>
        <taxon>Duttonella</taxon>
    </lineage>
</organism>
<feature type="coiled-coil region" evidence="1">
    <location>
        <begin position="268"/>
        <end position="295"/>
    </location>
</feature>
<dbReference type="AlphaFoldDB" id="F9WRW1"/>
<evidence type="ECO:0000313" key="3">
    <source>
        <dbReference type="Proteomes" id="UP000009027"/>
    </source>
</evidence>
<evidence type="ECO:0000256" key="1">
    <source>
        <dbReference type="SAM" id="Coils"/>
    </source>
</evidence>
<dbReference type="Proteomes" id="UP000009027">
    <property type="component" value="Unassembled WGS sequence"/>
</dbReference>
<gene>
    <name evidence="2" type="ORF">TvY486_0030720</name>
</gene>
<keyword evidence="1" id="KW-0175">Coiled coil</keyword>
<name>F9WRW1_TRYVY</name>
<evidence type="ECO:0000313" key="2">
    <source>
        <dbReference type="EMBL" id="CCD20296.1"/>
    </source>
</evidence>
<protein>
    <submittedName>
        <fullName evidence="2">Uncharacterized protein</fullName>
    </submittedName>
</protein>
<sequence length="311" mass="34851">MTVMQNGLSELNETTCAMSLLCLWLEVVQLPRKRMIERIDTIFERLRGLVNISAERARLENDGTFNNTSDAREVLQDIKSKLDAVEELESKIDEQRQALLSALQNGTAVVGEMNDAITSISVPAAPIMKQNGSVQVSLSSMKEKLSKLPHFEEGMTIANKTVDCIMATWWQGDTQFLVESLKRLIENSSSICSKSIKAKRRYSYNGYTGTIQFGAGNEKPLIDYMDTIGSIDTFDERQHGASGNITNKLLGNGFAKQLEGMLDDMNALRVSAREIRKARAQLLAAKRKNEEERRHSCTDLWSQLLTLVKLK</sequence>
<reference evidence="2 3" key="1">
    <citation type="journal article" date="2012" name="Proc. Natl. Acad. Sci. U.S.A.">
        <title>Antigenic diversity is generated by distinct evolutionary mechanisms in African trypanosome species.</title>
        <authorList>
            <person name="Jackson A.P."/>
            <person name="Berry A."/>
            <person name="Aslett M."/>
            <person name="Allison H.C."/>
            <person name="Burton P."/>
            <person name="Vavrova-Anderson J."/>
            <person name="Brown R."/>
            <person name="Browne H."/>
            <person name="Corton N."/>
            <person name="Hauser H."/>
            <person name="Gamble J."/>
            <person name="Gilderthorp R."/>
            <person name="Marcello L."/>
            <person name="McQuillan J."/>
            <person name="Otto T.D."/>
            <person name="Quail M.A."/>
            <person name="Sanders M.J."/>
            <person name="van Tonder A."/>
            <person name="Ginger M.L."/>
            <person name="Field M.C."/>
            <person name="Barry J.D."/>
            <person name="Hertz-Fowler C."/>
            <person name="Berriman M."/>
        </authorList>
    </citation>
    <scope>NUCLEOTIDE SEQUENCE</scope>
    <source>
        <strain evidence="2 3">Y486</strain>
    </source>
</reference>
<keyword evidence="3" id="KW-1185">Reference proteome</keyword>